<dbReference type="RefSeq" id="XP_016642686.1">
    <property type="nucleotide sequence ID" value="XM_016787671.1"/>
</dbReference>
<comment type="caution">
    <text evidence="2">The sequence shown here is derived from an EMBL/GenBank/DDBJ whole genome shotgun (WGS) entry which is preliminary data.</text>
</comment>
<protein>
    <recommendedName>
        <fullName evidence="4">Fungal N-terminal domain-containing protein</fullName>
    </recommendedName>
</protein>
<keyword evidence="3" id="KW-1185">Reference proteome</keyword>
<dbReference type="GeneID" id="27724392"/>
<dbReference type="OrthoDB" id="5242853at2759"/>
<sequence>MDPVSALGVAAASVQLSGVAAIGALRGIGLLKSFKETPARLTELLLDVEKSVPSTLHLRQELLNPASNLRQCLSSVQHQALYEALRDAYDATLVLQTTMEPFLADPTVTAGRGKRIWRSIVSIKREKEIEEKLERVQRLNGRVMRELQISSLHLQAGLVGLSQTVSEAIRSLQSTLVLQTTGLETSGDDSLELQTAVSNTDQPDIESPATDGKHETCTAGPSEVDPVCDTERSLPLNMASTTHTDTAWQASSDLTSYDMVALRDDILPVITGRKSSLADETTNLAVRLSDADKRDLALLIRNELIRSPSLIHEAYDEIGPWHKSPTVPARIARCSCRTEVKQKSARRGPVSFRYHAKKRHDSNCSARQPGPWSWKHQFSFQLLPFLNKTVEVVFGATIHGGGFHMEPPLKVYSTVRRSESPIFQLFDGLPERCAIGKKPLRRCGYMWTDKSTGSLFCGYEWDVSRVKFELRKLHEKLVEMQSKRLGSISDKDEHGQTVLHEMIILIGLFASVYTHIIEEIDALLLAAQQCAVDTSSAAEYGHRRYHYDIMLGFGEVHTTPKDRDWSVSTAAQDCLRLFSEELKDYSFFGRLSTFCAIEPEMDVNLAKGGEYAELVEDVVKKGLDPNVRSSIVAALRRDSWLLKYFFEGALSNIILNRNLGHLQRALELRSWSVEAFGSLPINALDLAIGWADGLKVLATVWTGSIAAAIELAAQMREYGSLEILCNEFNVPLFGDESELCQFTRTMLAYYRSYFILAGALRQRREALANIAHRYLSQDDLSSLGIEDERTLDAKARPVYDLLKERSVPLEPRLFPGPPGSMYGSIARTYRDYSDKLYLTVMPSLYQLYESNFLDIDNRDALRQMRTPLDEFLLSRSENDDDWVIVCMWLLKRGASPTFGKDEPYDNLLVRVAKSIACLSEDLFRDRSGRPAMKNLVQYASGLCSPTQADECLCFCSANGCLALHHLLRQDMFTLNGWCHGHREDRTLFWAEQCHFEPDDAEYAACLEAFVRLELFNRLGMAHTCCSWGLSTRNEAENERIREEDAELNAQLNLLMEVYRHTRSRWPEPEADSEYVSRVECGCVHEGADSWLFYVRGTLMAHNTWWWYKVRQILPDLWSHKRPWQPPGDEMEIFVQGTLLKRQGYDGLDFSEVIRRHFRDDLPVSPAQAETEGSASTSITHDRDSAVSQGGVGAESDGAGTAASESNKEFVPRERPELLQQVLEFFDYEYGTPEDFSYWDTDVEEAFAALDESGRLDELSTTDHTGLENRVIIEEVSD</sequence>
<accession>A0A084G6C5</accession>
<dbReference type="Proteomes" id="UP000028545">
    <property type="component" value="Unassembled WGS sequence"/>
</dbReference>
<dbReference type="KEGG" id="sapo:SAPIO_CDS5320"/>
<name>A0A084G6C5_PSEDA</name>
<dbReference type="OMA" id="CYCSSSG"/>
<dbReference type="VEuPathDB" id="FungiDB:SAPIO_CDS5320"/>
<proteinExistence type="predicted"/>
<dbReference type="AlphaFoldDB" id="A0A084G6C5"/>
<reference evidence="2 3" key="1">
    <citation type="journal article" date="2014" name="Genome Announc.">
        <title>Draft genome sequence of the pathogenic fungus Scedosporium apiospermum.</title>
        <authorList>
            <person name="Vandeputte P."/>
            <person name="Ghamrawi S."/>
            <person name="Rechenmann M."/>
            <person name="Iltis A."/>
            <person name="Giraud S."/>
            <person name="Fleury M."/>
            <person name="Thornton C."/>
            <person name="Delhaes L."/>
            <person name="Meyer W."/>
            <person name="Papon N."/>
            <person name="Bouchara J.P."/>
        </authorList>
    </citation>
    <scope>NUCLEOTIDE SEQUENCE [LARGE SCALE GENOMIC DNA]</scope>
    <source>
        <strain evidence="2 3">IHEM 14462</strain>
    </source>
</reference>
<evidence type="ECO:0000313" key="2">
    <source>
        <dbReference type="EMBL" id="KEZ42887.1"/>
    </source>
</evidence>
<dbReference type="HOGENOM" id="CLU_007966_0_0_1"/>
<organism evidence="2 3">
    <name type="scientific">Pseudallescheria apiosperma</name>
    <name type="common">Scedosporium apiospermum</name>
    <dbReference type="NCBI Taxonomy" id="563466"/>
    <lineage>
        <taxon>Eukaryota</taxon>
        <taxon>Fungi</taxon>
        <taxon>Dikarya</taxon>
        <taxon>Ascomycota</taxon>
        <taxon>Pezizomycotina</taxon>
        <taxon>Sordariomycetes</taxon>
        <taxon>Hypocreomycetidae</taxon>
        <taxon>Microascales</taxon>
        <taxon>Microascaceae</taxon>
        <taxon>Scedosporium</taxon>
    </lineage>
</organism>
<evidence type="ECO:0008006" key="4">
    <source>
        <dbReference type="Google" id="ProtNLM"/>
    </source>
</evidence>
<gene>
    <name evidence="2" type="ORF">SAPIO_CDS5320</name>
</gene>
<feature type="region of interest" description="Disordered" evidence="1">
    <location>
        <begin position="1163"/>
        <end position="1212"/>
    </location>
</feature>
<dbReference type="EMBL" id="JOWA01000098">
    <property type="protein sequence ID" value="KEZ42887.1"/>
    <property type="molecule type" value="Genomic_DNA"/>
</dbReference>
<evidence type="ECO:0000256" key="1">
    <source>
        <dbReference type="SAM" id="MobiDB-lite"/>
    </source>
</evidence>
<feature type="region of interest" description="Disordered" evidence="1">
    <location>
        <begin position="199"/>
        <end position="226"/>
    </location>
</feature>
<evidence type="ECO:0000313" key="3">
    <source>
        <dbReference type="Proteomes" id="UP000028545"/>
    </source>
</evidence>